<dbReference type="InterPro" id="IPR046905">
    <property type="entry name" value="ABC-3C_MC1"/>
</dbReference>
<evidence type="ECO:0000313" key="1">
    <source>
        <dbReference type="EMBL" id="TWI15512.1"/>
    </source>
</evidence>
<protein>
    <submittedName>
        <fullName evidence="1">Uncharacterized protein</fullName>
    </submittedName>
</protein>
<dbReference type="Proteomes" id="UP000315908">
    <property type="component" value="Unassembled WGS sequence"/>
</dbReference>
<dbReference type="OrthoDB" id="2083773at2"/>
<comment type="caution">
    <text evidence="1">The sequence shown here is derived from an EMBL/GenBank/DDBJ whole genome shotgun (WGS) entry which is preliminary data.</text>
</comment>
<gene>
    <name evidence="1" type="ORF">IQ31_05094</name>
</gene>
<evidence type="ECO:0000313" key="2">
    <source>
        <dbReference type="Proteomes" id="UP000315908"/>
    </source>
</evidence>
<dbReference type="RefSeq" id="WP_145330846.1">
    <property type="nucleotide sequence ID" value="NZ_VLKR01000043.1"/>
</dbReference>
<dbReference type="Pfam" id="PF20289">
    <property type="entry name" value="MComp1"/>
    <property type="match status" value="1"/>
</dbReference>
<proteinExistence type="predicted"/>
<reference evidence="1 2" key="1">
    <citation type="journal article" date="2015" name="Stand. Genomic Sci.">
        <title>Genomic Encyclopedia of Bacterial and Archaeal Type Strains, Phase III: the genomes of soil and plant-associated and newly described type strains.</title>
        <authorList>
            <person name="Whitman W.B."/>
            <person name="Woyke T."/>
            <person name="Klenk H.P."/>
            <person name="Zhou Y."/>
            <person name="Lilburn T.G."/>
            <person name="Beck B.J."/>
            <person name="De Vos P."/>
            <person name="Vandamme P."/>
            <person name="Eisen J.A."/>
            <person name="Garrity G."/>
            <person name="Hugenholtz P."/>
            <person name="Kyrpides N.C."/>
        </authorList>
    </citation>
    <scope>NUCLEOTIDE SEQUENCE [LARGE SCALE GENOMIC DNA]</scope>
    <source>
        <strain evidence="1 2">CGMCC 1.6855</strain>
    </source>
</reference>
<accession>A0A562M6R3</accession>
<dbReference type="EMBL" id="VLKR01000043">
    <property type="protein sequence ID" value="TWI15512.1"/>
    <property type="molecule type" value="Genomic_DNA"/>
</dbReference>
<name>A0A562M6R3_9SPHI</name>
<sequence length="185" mass="21596">MKNCSDHKDLQSIRNIYQDVSIGLYQETIPGTVNVFTLFFENKAILYHAWKDIYSSVAAYFQTGLPVDAEFERWNIYLLYICRESVDKELQYKIENDRFACRKIVLGDFADELDDNLVNNLISEHITNSDLQITGNLGLQPKIFNKDTQLSQLMNRHRFKTAKNVEDFDIGGILSDLERRFKNEI</sequence>
<organism evidence="1 2">
    <name type="scientific">Sphingobacterium siyangense</name>
    <dbReference type="NCBI Taxonomy" id="459529"/>
    <lineage>
        <taxon>Bacteria</taxon>
        <taxon>Pseudomonadati</taxon>
        <taxon>Bacteroidota</taxon>
        <taxon>Sphingobacteriia</taxon>
        <taxon>Sphingobacteriales</taxon>
        <taxon>Sphingobacteriaceae</taxon>
        <taxon>Sphingobacterium</taxon>
    </lineage>
</organism>
<dbReference type="AlphaFoldDB" id="A0A562M6R3"/>